<comment type="caution">
    <text evidence="2">The sequence shown here is derived from an EMBL/GenBank/DDBJ whole genome shotgun (WGS) entry which is preliminary data.</text>
</comment>
<evidence type="ECO:0000313" key="2">
    <source>
        <dbReference type="EMBL" id="KAK4305340.1"/>
    </source>
</evidence>
<dbReference type="EMBL" id="JAWZYT010002285">
    <property type="protein sequence ID" value="KAK4305340.1"/>
    <property type="molecule type" value="Genomic_DNA"/>
</dbReference>
<keyword evidence="1" id="KW-0812">Transmembrane</keyword>
<reference evidence="2" key="1">
    <citation type="submission" date="2023-11" db="EMBL/GenBank/DDBJ databases">
        <title>Genome assemblies of two species of porcelain crab, Petrolisthes cinctipes and Petrolisthes manimaculis (Anomura: Porcellanidae).</title>
        <authorList>
            <person name="Angst P."/>
        </authorList>
    </citation>
    <scope>NUCLEOTIDE SEQUENCE</scope>
    <source>
        <strain evidence="2">PB745_02</strain>
        <tissue evidence="2">Gill</tissue>
    </source>
</reference>
<keyword evidence="1" id="KW-1133">Transmembrane helix</keyword>
<sequence length="99" mass="11152">MVFRKSDAWMAKFDTAIKSLGRTGIIEHWLKTEIRSLMHTFELHDDGGQGVGAGKESPLNTNHLQCLFLLMGIAWVVSCGVFGYEMMHKFYCCSLLPTP</sequence>
<dbReference type="AlphaFoldDB" id="A0AAE1PB48"/>
<name>A0AAE1PB48_9EUCA</name>
<organism evidence="2 3">
    <name type="scientific">Petrolisthes manimaculis</name>
    <dbReference type="NCBI Taxonomy" id="1843537"/>
    <lineage>
        <taxon>Eukaryota</taxon>
        <taxon>Metazoa</taxon>
        <taxon>Ecdysozoa</taxon>
        <taxon>Arthropoda</taxon>
        <taxon>Crustacea</taxon>
        <taxon>Multicrustacea</taxon>
        <taxon>Malacostraca</taxon>
        <taxon>Eumalacostraca</taxon>
        <taxon>Eucarida</taxon>
        <taxon>Decapoda</taxon>
        <taxon>Pleocyemata</taxon>
        <taxon>Anomura</taxon>
        <taxon>Galatheoidea</taxon>
        <taxon>Porcellanidae</taxon>
        <taxon>Petrolisthes</taxon>
    </lineage>
</organism>
<gene>
    <name evidence="2" type="ORF">Pmani_022766</name>
</gene>
<keyword evidence="3" id="KW-1185">Reference proteome</keyword>
<keyword evidence="1" id="KW-0472">Membrane</keyword>
<protein>
    <submittedName>
        <fullName evidence="2">Uncharacterized protein</fullName>
    </submittedName>
</protein>
<evidence type="ECO:0000256" key="1">
    <source>
        <dbReference type="SAM" id="Phobius"/>
    </source>
</evidence>
<feature type="transmembrane region" description="Helical" evidence="1">
    <location>
        <begin position="64"/>
        <end position="84"/>
    </location>
</feature>
<proteinExistence type="predicted"/>
<dbReference type="Proteomes" id="UP001292094">
    <property type="component" value="Unassembled WGS sequence"/>
</dbReference>
<evidence type="ECO:0000313" key="3">
    <source>
        <dbReference type="Proteomes" id="UP001292094"/>
    </source>
</evidence>
<accession>A0AAE1PB48</accession>